<dbReference type="EMBL" id="JACKRN010000165">
    <property type="protein sequence ID" value="MCV7069842.1"/>
    <property type="molecule type" value="Genomic_DNA"/>
</dbReference>
<proteinExistence type="predicted"/>
<feature type="domain" description="RNA polymerase alpha subunit C-terminal" evidence="1">
    <location>
        <begin position="17"/>
        <end position="60"/>
    </location>
</feature>
<dbReference type="GO" id="GO:0006351">
    <property type="term" value="P:DNA-templated transcription"/>
    <property type="evidence" value="ECO:0007669"/>
    <property type="project" value="InterPro"/>
</dbReference>
<dbReference type="EMBL" id="CP092427">
    <property type="protein sequence ID" value="ULP35485.1"/>
    <property type="molecule type" value="Genomic_DNA"/>
</dbReference>
<accession>A0A9X2XU11</accession>
<evidence type="ECO:0000313" key="3">
    <source>
        <dbReference type="EMBL" id="ULP35485.1"/>
    </source>
</evidence>
<dbReference type="GO" id="GO:0003677">
    <property type="term" value="F:DNA binding"/>
    <property type="evidence" value="ECO:0007669"/>
    <property type="project" value="InterPro"/>
</dbReference>
<evidence type="ECO:0000313" key="4">
    <source>
        <dbReference type="Proteomes" id="UP001055159"/>
    </source>
</evidence>
<gene>
    <name evidence="2" type="ORF">H7H73_04360</name>
    <name evidence="3" type="ORF">MJO55_19745</name>
</gene>
<evidence type="ECO:0000259" key="1">
    <source>
        <dbReference type="Pfam" id="PF03118"/>
    </source>
</evidence>
<evidence type="ECO:0000313" key="2">
    <source>
        <dbReference type="EMBL" id="MCV7069842.1"/>
    </source>
</evidence>
<dbReference type="Pfam" id="PF03118">
    <property type="entry name" value="RNA_pol_A_CTD"/>
    <property type="match status" value="1"/>
</dbReference>
<evidence type="ECO:0000313" key="5">
    <source>
        <dbReference type="Proteomes" id="UP001140272"/>
    </source>
</evidence>
<keyword evidence="4" id="KW-1185">Reference proteome</keyword>
<protein>
    <recommendedName>
        <fullName evidence="1">RNA polymerase alpha subunit C-terminal domain-containing protein</fullName>
    </recommendedName>
</protein>
<dbReference type="RefSeq" id="WP_043411314.1">
    <property type="nucleotide sequence ID" value="NZ_CP092427.2"/>
</dbReference>
<dbReference type="SUPFAM" id="SSF47789">
    <property type="entry name" value="C-terminal domain of RNA polymerase alpha subunit"/>
    <property type="match status" value="1"/>
</dbReference>
<dbReference type="Proteomes" id="UP001055159">
    <property type="component" value="Chromosome"/>
</dbReference>
<name>A0A9X2XU11_9MYCO</name>
<dbReference type="AlphaFoldDB" id="A0A9X2XU11"/>
<dbReference type="InterPro" id="IPR011260">
    <property type="entry name" value="RNAP_asu_C"/>
</dbReference>
<reference evidence="2" key="2">
    <citation type="journal article" date="2022" name="BMC Genomics">
        <title>Comparative genome analysis of mycobacteria focusing on tRNA and non-coding RNA.</title>
        <authorList>
            <person name="Behra P.R.K."/>
            <person name="Pettersson B.M.F."/>
            <person name="Ramesh M."/>
            <person name="Das S."/>
            <person name="Dasgupta S."/>
            <person name="Kirsebom L.A."/>
        </authorList>
    </citation>
    <scope>NUCLEOTIDE SEQUENCE</scope>
    <source>
        <strain evidence="2">DSM 45406</strain>
    </source>
</reference>
<reference evidence="2" key="1">
    <citation type="submission" date="2020-07" db="EMBL/GenBank/DDBJ databases">
        <authorList>
            <person name="Pettersson B.M.F."/>
            <person name="Behra P.R.K."/>
            <person name="Ramesh M."/>
            <person name="Das S."/>
            <person name="Dasgupta S."/>
            <person name="Kirsebom L.A."/>
        </authorList>
    </citation>
    <scope>NUCLEOTIDE SEQUENCE</scope>
    <source>
        <strain evidence="2">DSM 45406</strain>
    </source>
</reference>
<dbReference type="GO" id="GO:0003899">
    <property type="term" value="F:DNA-directed RNA polymerase activity"/>
    <property type="evidence" value="ECO:0007669"/>
    <property type="project" value="InterPro"/>
</dbReference>
<dbReference type="Gene3D" id="1.10.150.20">
    <property type="entry name" value="5' to 3' exonuclease, C-terminal subdomain"/>
    <property type="match status" value="1"/>
</dbReference>
<dbReference type="Proteomes" id="UP001140272">
    <property type="component" value="Unassembled WGS sequence"/>
</dbReference>
<organism evidence="2 5">
    <name type="scientific">Mycolicibacterium rufum</name>
    <dbReference type="NCBI Taxonomy" id="318424"/>
    <lineage>
        <taxon>Bacteria</taxon>
        <taxon>Bacillati</taxon>
        <taxon>Actinomycetota</taxon>
        <taxon>Actinomycetes</taxon>
        <taxon>Mycobacteriales</taxon>
        <taxon>Mycobacteriaceae</taxon>
        <taxon>Mycolicibacterium</taxon>
    </lineage>
</organism>
<reference evidence="3" key="3">
    <citation type="submission" date="2022-08" db="EMBL/GenBank/DDBJ databases">
        <title>Whole genome sequencing of non-tuberculosis mycobacteria type-strains.</title>
        <authorList>
            <person name="Igarashi Y."/>
            <person name="Osugi A."/>
            <person name="Mitarai S."/>
        </authorList>
    </citation>
    <scope>NUCLEOTIDE SEQUENCE</scope>
    <source>
        <strain evidence="3">JCM 16372</strain>
    </source>
</reference>
<sequence>MSDSYDGPPIPPEFAQFTPRTARALTRGGYRCLLDVWVASDDELLALRNFGMLSLAEVRATGP</sequence>